<evidence type="ECO:0000256" key="7">
    <source>
        <dbReference type="ARBA" id="ARBA00034142"/>
    </source>
</evidence>
<evidence type="ECO:0000256" key="2">
    <source>
        <dbReference type="ARBA" id="ARBA00022846"/>
    </source>
</evidence>
<keyword evidence="4" id="KW-0969">Cilium</keyword>
<evidence type="ECO:0000256" key="4">
    <source>
        <dbReference type="ARBA" id="ARBA00023069"/>
    </source>
</evidence>
<dbReference type="AlphaFoldDB" id="A0A0P7VUS4"/>
<gene>
    <name evidence="11" type="ORF">Z043_102639</name>
</gene>
<dbReference type="InterPro" id="IPR043597">
    <property type="entry name" value="TPH_dom"/>
</dbReference>
<protein>
    <recommendedName>
        <fullName evidence="7">Cilia- and flagella-associated protein 45</fullName>
    </recommendedName>
</protein>
<comment type="subcellular location">
    <subcellularLocation>
        <location evidence="1">Cell projection</location>
        <location evidence="1">Cilium</location>
        <location evidence="1">Flagellum</location>
    </subcellularLocation>
</comment>
<organism evidence="11 12">
    <name type="scientific">Scleropages formosus</name>
    <name type="common">Asian bonytongue</name>
    <name type="synonym">Osteoglossum formosum</name>
    <dbReference type="NCBI Taxonomy" id="113540"/>
    <lineage>
        <taxon>Eukaryota</taxon>
        <taxon>Metazoa</taxon>
        <taxon>Chordata</taxon>
        <taxon>Craniata</taxon>
        <taxon>Vertebrata</taxon>
        <taxon>Euteleostomi</taxon>
        <taxon>Actinopterygii</taxon>
        <taxon>Neopterygii</taxon>
        <taxon>Teleostei</taxon>
        <taxon>Osteoglossocephala</taxon>
        <taxon>Osteoglossomorpha</taxon>
        <taxon>Osteoglossiformes</taxon>
        <taxon>Osteoglossidae</taxon>
        <taxon>Scleropages</taxon>
    </lineage>
</organism>
<feature type="coiled-coil region" evidence="8">
    <location>
        <begin position="152"/>
        <end position="179"/>
    </location>
</feature>
<dbReference type="PANTHER" id="PTHR15504">
    <property type="entry name" value="NASOPHARYNGEAL EPITHELIUM SPECIFIC PROTEIN 1"/>
    <property type="match status" value="1"/>
</dbReference>
<evidence type="ECO:0000256" key="6">
    <source>
        <dbReference type="ARBA" id="ARBA00034116"/>
    </source>
</evidence>
<proteinExistence type="inferred from homology"/>
<dbReference type="PANTHER" id="PTHR15504:SF0">
    <property type="entry name" value="CILIA- AND FLAGELLA-ASSOCIATED PROTEIN 45"/>
    <property type="match status" value="1"/>
</dbReference>
<evidence type="ECO:0000256" key="1">
    <source>
        <dbReference type="ARBA" id="ARBA00004230"/>
    </source>
</evidence>
<feature type="non-terminal residue" evidence="11">
    <location>
        <position position="1"/>
    </location>
</feature>
<dbReference type="EMBL" id="JARO02000627">
    <property type="protein sequence ID" value="KPP77890.1"/>
    <property type="molecule type" value="Genomic_DNA"/>
</dbReference>
<dbReference type="InterPro" id="IPR033253">
    <property type="entry name" value="CFAP45"/>
</dbReference>
<feature type="coiled-coil region" evidence="8">
    <location>
        <begin position="204"/>
        <end position="231"/>
    </location>
</feature>
<dbReference type="Proteomes" id="UP000034805">
    <property type="component" value="Unassembled WGS sequence"/>
</dbReference>
<sequence length="686" mass="82905">NQCDASAPRNLSLSEDSSALSIILSSSQIKQIMAKSRMLTKEEREAMLETKQKEREQAMVAAEERKACIWQADLERKRNQGLSEIETEARQQGQYLLEKANVMRTEQEDEIRKLNKVILDAQCNAVRDTQILEKKQIQKELHEEDLRLHSMMEVHRHRMMETEEQIEKLRKQQHLLGRAQIQKQIEERFEERLLQDEMKEQESQKMLENLKKIQMEELEALQKKKEQQKQLHLEIFKINQETTRAKERRMDEERLADLRDLEYIRQKMDELRARRNQEAAEREWRKKEKEKAQKEMEEVEKLKAAWLEQVTQKEHLLSIEAARNRTIAIEERKACIRQAEMDRKRNQGLSDIEADAQQQAQYLLEKANAMRMEQEDEIRKLNKVILDARCNAVRDTQILEKKQIQKELHEEELRLHSIMEASRHRALEAEEQTEKRRKQQHILKKEQQEQLQLEVFKINQETLRAKELRLEEERLADQRNLEYIQQKMEREAQHEEEQRKIKREKELELARLRALQERERDRKAEQDELRARRNQEAAEREWRRKQKEKAQKELEEVEKLKATWLQQITQKEHLLSIQAARNRAAFERVLRSQKEAIDRALEEEETRRQRMARHAEGIRQQMKEREAQAVENRRERLRRAERFKEEAQNRKARLHAIMEEKINELKQAGLPEKYWKEVEKKAFSLP</sequence>
<dbReference type="Pfam" id="PF13868">
    <property type="entry name" value="TPH"/>
    <property type="match status" value="2"/>
</dbReference>
<evidence type="ECO:0000256" key="5">
    <source>
        <dbReference type="ARBA" id="ARBA00023273"/>
    </source>
</evidence>
<feature type="coiled-coil region" evidence="8">
    <location>
        <begin position="261"/>
        <end position="309"/>
    </location>
</feature>
<dbReference type="GO" id="GO:0031514">
    <property type="term" value="C:motile cilium"/>
    <property type="evidence" value="ECO:0007669"/>
    <property type="project" value="UniProtKB-SubCell"/>
</dbReference>
<accession>A0A0P7VUS4</accession>
<evidence type="ECO:0000256" key="3">
    <source>
        <dbReference type="ARBA" id="ARBA00023054"/>
    </source>
</evidence>
<reference evidence="11 12" key="1">
    <citation type="submission" date="2015-08" db="EMBL/GenBank/DDBJ databases">
        <title>The genome of the Asian arowana (Scleropages formosus).</title>
        <authorList>
            <person name="Tan M.H."/>
            <person name="Gan H.M."/>
            <person name="Croft L.J."/>
            <person name="Austin C.M."/>
        </authorList>
    </citation>
    <scope>NUCLEOTIDE SEQUENCE [LARGE SCALE GENOMIC DNA]</scope>
    <source>
        <strain evidence="11">Aro1</strain>
    </source>
</reference>
<feature type="non-terminal residue" evidence="11">
    <location>
        <position position="686"/>
    </location>
</feature>
<comment type="caution">
    <text evidence="11">The sequence shown here is derived from an EMBL/GenBank/DDBJ whole genome shotgun (WGS) entry which is preliminary data.</text>
</comment>
<name>A0A0P7VUS4_SCLFO</name>
<feature type="domain" description="Trichohyalin-plectin-homology" evidence="10">
    <location>
        <begin position="441"/>
        <end position="672"/>
    </location>
</feature>
<keyword evidence="5" id="KW-0966">Cell projection</keyword>
<evidence type="ECO:0000313" key="11">
    <source>
        <dbReference type="EMBL" id="KPP77890.1"/>
    </source>
</evidence>
<keyword evidence="2" id="KW-0282">Flagellum</keyword>
<keyword evidence="3 8" id="KW-0175">Coiled coil</keyword>
<feature type="coiled-coil region" evidence="8">
    <location>
        <begin position="97"/>
        <end position="124"/>
    </location>
</feature>
<evidence type="ECO:0000259" key="10">
    <source>
        <dbReference type="Pfam" id="PF13868"/>
    </source>
</evidence>
<feature type="region of interest" description="Disordered" evidence="9">
    <location>
        <begin position="520"/>
        <end position="544"/>
    </location>
</feature>
<evidence type="ECO:0000313" key="12">
    <source>
        <dbReference type="Proteomes" id="UP000034805"/>
    </source>
</evidence>
<evidence type="ECO:0000256" key="8">
    <source>
        <dbReference type="SAM" id="Coils"/>
    </source>
</evidence>
<comment type="similarity">
    <text evidence="6">Belongs to the CFAP45 family.</text>
</comment>
<evidence type="ECO:0000256" key="9">
    <source>
        <dbReference type="SAM" id="MobiDB-lite"/>
    </source>
</evidence>
<feature type="domain" description="Trichohyalin-plectin-homology" evidence="10">
    <location>
        <begin position="105"/>
        <end position="268"/>
    </location>
</feature>